<name>A0ABW4CXJ8_9LACO</name>
<feature type="region of interest" description="Disordered" evidence="1">
    <location>
        <begin position="1"/>
        <end position="30"/>
    </location>
</feature>
<comment type="caution">
    <text evidence="3">The sequence shown here is derived from an EMBL/GenBank/DDBJ whole genome shotgun (WGS) entry which is preliminary data.</text>
</comment>
<reference evidence="4" key="1">
    <citation type="journal article" date="2019" name="Int. J. Syst. Evol. Microbiol.">
        <title>The Global Catalogue of Microorganisms (GCM) 10K type strain sequencing project: providing services to taxonomists for standard genome sequencing and annotation.</title>
        <authorList>
            <consortium name="The Broad Institute Genomics Platform"/>
            <consortium name="The Broad Institute Genome Sequencing Center for Infectious Disease"/>
            <person name="Wu L."/>
            <person name="Ma J."/>
        </authorList>
    </citation>
    <scope>NUCLEOTIDE SEQUENCE [LARGE SCALE GENOMIC DNA]</scope>
    <source>
        <strain evidence="4">CCM 8912</strain>
    </source>
</reference>
<proteinExistence type="predicted"/>
<dbReference type="EMBL" id="JBHTOK010000079">
    <property type="protein sequence ID" value="MFD1442151.1"/>
    <property type="molecule type" value="Genomic_DNA"/>
</dbReference>
<keyword evidence="2" id="KW-0812">Transmembrane</keyword>
<keyword evidence="4" id="KW-1185">Reference proteome</keyword>
<evidence type="ECO:0000256" key="1">
    <source>
        <dbReference type="SAM" id="MobiDB-lite"/>
    </source>
</evidence>
<dbReference type="RefSeq" id="WP_125754848.1">
    <property type="nucleotide sequence ID" value="NZ_JBHTOK010000079.1"/>
</dbReference>
<gene>
    <name evidence="3" type="ORF">ACFQ5K_12255</name>
</gene>
<feature type="transmembrane region" description="Helical" evidence="2">
    <location>
        <begin position="49"/>
        <end position="67"/>
    </location>
</feature>
<keyword evidence="2" id="KW-0472">Membrane</keyword>
<sequence length="68" mass="7029">MMSAGFGLKGQYQTRQDAHPASNATRERNAELHARAFDRVSQAVGGGKVALGALAIAVVLMGAMSATL</sequence>
<protein>
    <submittedName>
        <fullName evidence="3">Uncharacterized protein</fullName>
    </submittedName>
</protein>
<accession>A0ABW4CXJ8</accession>
<evidence type="ECO:0000256" key="2">
    <source>
        <dbReference type="SAM" id="Phobius"/>
    </source>
</evidence>
<dbReference type="Proteomes" id="UP001597212">
    <property type="component" value="Unassembled WGS sequence"/>
</dbReference>
<evidence type="ECO:0000313" key="4">
    <source>
        <dbReference type="Proteomes" id="UP001597212"/>
    </source>
</evidence>
<keyword evidence="2" id="KW-1133">Transmembrane helix</keyword>
<organism evidence="3 4">
    <name type="scientific">Lacticaseibacillus hegangensis</name>
    <dbReference type="NCBI Taxonomy" id="2486010"/>
    <lineage>
        <taxon>Bacteria</taxon>
        <taxon>Bacillati</taxon>
        <taxon>Bacillota</taxon>
        <taxon>Bacilli</taxon>
        <taxon>Lactobacillales</taxon>
        <taxon>Lactobacillaceae</taxon>
        <taxon>Lacticaseibacillus</taxon>
    </lineage>
</organism>
<evidence type="ECO:0000313" key="3">
    <source>
        <dbReference type="EMBL" id="MFD1442151.1"/>
    </source>
</evidence>